<dbReference type="GO" id="GO:0044782">
    <property type="term" value="P:cilium organization"/>
    <property type="evidence" value="ECO:0007669"/>
    <property type="project" value="TreeGrafter"/>
</dbReference>
<dbReference type="OrthoDB" id="247006at2759"/>
<dbReference type="AlphaFoldDB" id="A0A8J5XR73"/>
<dbReference type="Gene3D" id="1.25.10.10">
    <property type="entry name" value="Leucine-rich Repeat Variant"/>
    <property type="match status" value="3"/>
</dbReference>
<feature type="compositionally biased region" description="Low complexity" evidence="1">
    <location>
        <begin position="1001"/>
        <end position="1019"/>
    </location>
</feature>
<dbReference type="SMART" id="SM00185">
    <property type="entry name" value="ARM"/>
    <property type="match status" value="4"/>
</dbReference>
<feature type="compositionally biased region" description="Gly residues" evidence="1">
    <location>
        <begin position="53"/>
        <end position="62"/>
    </location>
</feature>
<name>A0A8J5XR73_DIALT</name>
<dbReference type="PANTHER" id="PTHR21356:SF1">
    <property type="entry name" value="ARMADILLO REPEAT-CONTAINING PROTEIN 2"/>
    <property type="match status" value="1"/>
</dbReference>
<feature type="region of interest" description="Disordered" evidence="1">
    <location>
        <begin position="46"/>
        <end position="65"/>
    </location>
</feature>
<organism evidence="2 3">
    <name type="scientific">Diacronema lutheri</name>
    <name type="common">Unicellular marine alga</name>
    <name type="synonym">Monochrysis lutheri</name>
    <dbReference type="NCBI Taxonomy" id="2081491"/>
    <lineage>
        <taxon>Eukaryota</taxon>
        <taxon>Haptista</taxon>
        <taxon>Haptophyta</taxon>
        <taxon>Pavlovophyceae</taxon>
        <taxon>Pavlovales</taxon>
        <taxon>Pavlovaceae</taxon>
        <taxon>Diacronema</taxon>
    </lineage>
</organism>
<protein>
    <submittedName>
        <fullName evidence="2">Uncharacterized protein</fullName>
    </submittedName>
</protein>
<reference evidence="2" key="1">
    <citation type="submission" date="2021-05" db="EMBL/GenBank/DDBJ databases">
        <title>The genome of the haptophyte Pavlova lutheri (Diacronema luteri, Pavlovales) - a model for lipid biosynthesis in eukaryotic algae.</title>
        <authorList>
            <person name="Hulatt C.J."/>
            <person name="Posewitz M.C."/>
        </authorList>
    </citation>
    <scope>NUCLEOTIDE SEQUENCE</scope>
    <source>
        <strain evidence="2">NIVA-4/92</strain>
    </source>
</reference>
<dbReference type="PANTHER" id="PTHR21356">
    <property type="entry name" value="ARMADILLO REPEAT CONTAINING 2"/>
    <property type="match status" value="1"/>
</dbReference>
<evidence type="ECO:0000313" key="2">
    <source>
        <dbReference type="EMBL" id="KAG8466922.1"/>
    </source>
</evidence>
<comment type="caution">
    <text evidence="2">The sequence shown here is derived from an EMBL/GenBank/DDBJ whole genome shotgun (WGS) entry which is preliminary data.</text>
</comment>
<evidence type="ECO:0000256" key="1">
    <source>
        <dbReference type="SAM" id="MobiDB-lite"/>
    </source>
</evidence>
<feature type="compositionally biased region" description="Low complexity" evidence="1">
    <location>
        <begin position="105"/>
        <end position="115"/>
    </location>
</feature>
<feature type="region of interest" description="Disordered" evidence="1">
    <location>
        <begin position="510"/>
        <end position="541"/>
    </location>
</feature>
<dbReference type="EMBL" id="JAGTXO010000007">
    <property type="protein sequence ID" value="KAG8466922.1"/>
    <property type="molecule type" value="Genomic_DNA"/>
</dbReference>
<accession>A0A8J5XR73</accession>
<proteinExistence type="predicted"/>
<gene>
    <name evidence="2" type="ORF">KFE25_008301</name>
</gene>
<feature type="region of interest" description="Disordered" evidence="1">
    <location>
        <begin position="105"/>
        <end position="131"/>
    </location>
</feature>
<dbReference type="Proteomes" id="UP000751190">
    <property type="component" value="Unassembled WGS sequence"/>
</dbReference>
<sequence>MIDDEPVPIRARSAISSAIAQARASLHHPSRPFTPADNARHLFSLPADAAPQPGGGGGGANGGAASLGARPGSSYVISAGQFATRPGPPRLPLRGVARQERIPASSACAHAHPPARQSAVGNGGDGARRGSAGVDADVLAIDTDDPAPDSARFALDTEQRTAWAEVDVAVRAIGEAARTPRGFGGGGSRHGAAAALERAVEVACERLDAAQRLRLRSLVLDAIAPLMEASATGGATSGAGAGAGSGADDEEAAMLMRLCNVVLRLCAPSPIGGARAATPSADASPRGDASAAGGLALAPADAPLLAGCRVLFRLSKREANDGLLRGEGCLDRVLDLLRATLGELSAHHAAAVHVPPVGHRQAQPPARPRARPAPAPLPAPSFEPLIYALGALKNCSAACAPNGTHLAQRGAIKLLARLLRAHRALLGASAGREPTDAAAARDARAQLCVQATALLRNMAVSAPCRKQMVVHGLLPDLCELLVEPARADDDGGGAGGAPAAAATAGAVAGAAAAAPPRPPRPGRTVSAPPPAAPPPAAPAGSVAAPARTARAAPVELCVNVFRVLAKLTLQEDARAAVNADARHVRAMMRAMRAHGAQHAPLLVRSAFVLGNLTASNASNRELIGVELGGCELLLSLFARLAAASASAEPKHARAEPAVAPLPVPAAAGDEEVDAQVKLARLLAHLAMASAVGAQLASRAETGWLVVVLESHPLDTAEELVLNAASAITNISFHAHARPASPSTPAADSAWLPEADAMPPAPLAAARTAHARGAQPPAGLLADPPRLVRALVPLLLHSNPEGVTEAARALGNCSRDPAVRDAIVAARVHEALLLLLSHSSDAVLLAVCGVLINLAADARHRAALDEHGALRVLARLLTSALIECCGGTGGGDAELDEERAPAALCAMVGKIVYNLTLPGPSMRRLRAAPRARLVRSLVEFDRFEAARGKAEGGADEAERAEARQVAAVLHRMVVAQPAGDGEEEEDDDDDDDDDGSRDRGGVRASSSASAELGSLLEPLPHAADGEDHTPEPVETGGDDELSRLGTHRPGPLHLRQASSHDVACG</sequence>
<feature type="compositionally biased region" description="Pro residues" evidence="1">
    <location>
        <begin position="515"/>
        <end position="537"/>
    </location>
</feature>
<dbReference type="InterPro" id="IPR011989">
    <property type="entry name" value="ARM-like"/>
</dbReference>
<dbReference type="InterPro" id="IPR000225">
    <property type="entry name" value="Armadillo"/>
</dbReference>
<dbReference type="InterPro" id="IPR038905">
    <property type="entry name" value="ARMC2"/>
</dbReference>
<feature type="region of interest" description="Disordered" evidence="1">
    <location>
        <begin position="975"/>
        <end position="1064"/>
    </location>
</feature>
<dbReference type="InterPro" id="IPR016024">
    <property type="entry name" value="ARM-type_fold"/>
</dbReference>
<evidence type="ECO:0000313" key="3">
    <source>
        <dbReference type="Proteomes" id="UP000751190"/>
    </source>
</evidence>
<keyword evidence="3" id="KW-1185">Reference proteome</keyword>
<feature type="compositionally biased region" description="Acidic residues" evidence="1">
    <location>
        <begin position="979"/>
        <end position="994"/>
    </location>
</feature>
<dbReference type="SUPFAM" id="SSF48371">
    <property type="entry name" value="ARM repeat"/>
    <property type="match status" value="2"/>
</dbReference>